<sequence>MNNFGRWFHLPRKRSNSTPTRQILTEALNRLANEPPSQSKNEQHPYHNITSDGYSSLSTNNTKTTSSFNAAQSTPLLITSAYRDFSYSIDPNQSPDDETPPEVANSRPSTPSSATTDLKTQQNPHDLSNQNKQLSSDTHYNMHFQRDYEQGATLDYYPPQDITWHTKTSPRKIPSNKSGSLNIKRRPTPYVDQRSSYHSGGQEENEIAYNHYGGIEYTSAMDDHQIRYASASNSQKMIDKGTYNEEVRKLKAEIKRLEKKHKEHERHMLDTQQQLEYFISRSCESTFFGNGVPYYSYSSTSSNNEHYSSSTADGHHYHSQSLNERRPQRGNYYYPPYDMDYYYTNQTPSNSYSNHASSFHPSSCKSKEPYDYFTLPKKSNDSINHGSINATASSSGTSRRYDMNDNSNRYSYEYDPSSYVSNGMMDDENYYHLLQQRRRQLLYYNQYLEQGFSPPRTRENNKRWSTCL</sequence>
<feature type="region of interest" description="Disordered" evidence="2">
    <location>
        <begin position="87"/>
        <end position="133"/>
    </location>
</feature>
<dbReference type="Proteomes" id="UP000054107">
    <property type="component" value="Unassembled WGS sequence"/>
</dbReference>
<protein>
    <submittedName>
        <fullName evidence="3">Uncharacterized protein</fullName>
    </submittedName>
</protein>
<evidence type="ECO:0000256" key="1">
    <source>
        <dbReference type="SAM" id="Coils"/>
    </source>
</evidence>
<keyword evidence="4" id="KW-1185">Reference proteome</keyword>
<evidence type="ECO:0000313" key="4">
    <source>
        <dbReference type="Proteomes" id="UP000054107"/>
    </source>
</evidence>
<name>A0A0B7NN66_9FUNG</name>
<feature type="region of interest" description="Disordered" evidence="2">
    <location>
        <begin position="299"/>
        <end position="330"/>
    </location>
</feature>
<dbReference type="EMBL" id="LN733372">
    <property type="protein sequence ID" value="CEP16823.1"/>
    <property type="molecule type" value="Genomic_DNA"/>
</dbReference>
<keyword evidence="1" id="KW-0175">Coiled coil</keyword>
<organism evidence="3 4">
    <name type="scientific">Parasitella parasitica</name>
    <dbReference type="NCBI Taxonomy" id="35722"/>
    <lineage>
        <taxon>Eukaryota</taxon>
        <taxon>Fungi</taxon>
        <taxon>Fungi incertae sedis</taxon>
        <taxon>Mucoromycota</taxon>
        <taxon>Mucoromycotina</taxon>
        <taxon>Mucoromycetes</taxon>
        <taxon>Mucorales</taxon>
        <taxon>Mucorineae</taxon>
        <taxon>Mucoraceae</taxon>
        <taxon>Parasitella</taxon>
    </lineage>
</organism>
<feature type="compositionally biased region" description="Low complexity" evidence="2">
    <location>
        <begin position="299"/>
        <end position="311"/>
    </location>
</feature>
<feature type="region of interest" description="Disordered" evidence="2">
    <location>
        <begin position="164"/>
        <end position="201"/>
    </location>
</feature>
<proteinExistence type="predicted"/>
<feature type="region of interest" description="Disordered" evidence="2">
    <location>
        <begin position="383"/>
        <end position="409"/>
    </location>
</feature>
<dbReference type="AlphaFoldDB" id="A0A0B7NN66"/>
<evidence type="ECO:0000256" key="2">
    <source>
        <dbReference type="SAM" id="MobiDB-lite"/>
    </source>
</evidence>
<feature type="coiled-coil region" evidence="1">
    <location>
        <begin position="240"/>
        <end position="274"/>
    </location>
</feature>
<feature type="region of interest" description="Disordered" evidence="2">
    <location>
        <begin position="33"/>
        <end position="67"/>
    </location>
</feature>
<accession>A0A0B7NN66</accession>
<reference evidence="3 4" key="1">
    <citation type="submission" date="2014-09" db="EMBL/GenBank/DDBJ databases">
        <authorList>
            <person name="Ellenberger Sabrina"/>
        </authorList>
    </citation>
    <scope>NUCLEOTIDE SEQUENCE [LARGE SCALE GENOMIC DNA]</scope>
    <source>
        <strain evidence="3 4">CBS 412.66</strain>
    </source>
</reference>
<feature type="compositionally biased region" description="Polar residues" evidence="2">
    <location>
        <begin position="106"/>
        <end position="133"/>
    </location>
</feature>
<dbReference type="OrthoDB" id="2275557at2759"/>
<feature type="compositionally biased region" description="Low complexity" evidence="2">
    <location>
        <begin position="55"/>
        <end position="67"/>
    </location>
</feature>
<gene>
    <name evidence="3" type="primary">PARPA_11102.1 scaffold 42800</name>
</gene>
<evidence type="ECO:0000313" key="3">
    <source>
        <dbReference type="EMBL" id="CEP16823.1"/>
    </source>
</evidence>